<dbReference type="AlphaFoldDB" id="A0AAN8UMM8"/>
<protein>
    <submittedName>
        <fullName evidence="2">Alpha/beta hydrolase fold-1</fullName>
    </submittedName>
</protein>
<accession>A0AAN8UMM8</accession>
<reference evidence="2 3" key="1">
    <citation type="submission" date="2023-12" db="EMBL/GenBank/DDBJ databases">
        <title>A high-quality genome assembly for Dillenia turbinata (Dilleniales).</title>
        <authorList>
            <person name="Chanderbali A."/>
        </authorList>
    </citation>
    <scope>NUCLEOTIDE SEQUENCE [LARGE SCALE GENOMIC DNA]</scope>
    <source>
        <strain evidence="2">LSX21</strain>
        <tissue evidence="2">Leaf</tissue>
    </source>
</reference>
<dbReference type="Proteomes" id="UP001370490">
    <property type="component" value="Unassembled WGS sequence"/>
</dbReference>
<keyword evidence="3" id="KW-1185">Reference proteome</keyword>
<dbReference type="InterPro" id="IPR052370">
    <property type="entry name" value="Meta-cleavage_hydrolase"/>
</dbReference>
<dbReference type="PANTHER" id="PTHR43139:SF52">
    <property type="entry name" value="SI:DKEY-122A22.2"/>
    <property type="match status" value="1"/>
</dbReference>
<dbReference type="PANTHER" id="PTHR43139">
    <property type="entry name" value="SI:DKEY-122A22.2"/>
    <property type="match status" value="1"/>
</dbReference>
<keyword evidence="2" id="KW-0378">Hydrolase</keyword>
<dbReference type="EMBL" id="JBAMMX010000027">
    <property type="protein sequence ID" value="KAK6912882.1"/>
    <property type="molecule type" value="Genomic_DNA"/>
</dbReference>
<evidence type="ECO:0000313" key="3">
    <source>
        <dbReference type="Proteomes" id="UP001370490"/>
    </source>
</evidence>
<name>A0AAN8UMM8_9MAGN</name>
<dbReference type="GO" id="GO:0016787">
    <property type="term" value="F:hydrolase activity"/>
    <property type="evidence" value="ECO:0007669"/>
    <property type="project" value="UniProtKB-KW"/>
</dbReference>
<evidence type="ECO:0000259" key="1">
    <source>
        <dbReference type="Pfam" id="PF00561"/>
    </source>
</evidence>
<dbReference type="Pfam" id="PF00561">
    <property type="entry name" value="Abhydrolase_1"/>
    <property type="match status" value="1"/>
</dbReference>
<dbReference type="InterPro" id="IPR000073">
    <property type="entry name" value="AB_hydrolase_1"/>
</dbReference>
<proteinExistence type="predicted"/>
<dbReference type="InterPro" id="IPR029058">
    <property type="entry name" value="AB_hydrolase_fold"/>
</dbReference>
<gene>
    <name evidence="2" type="ORF">RJ641_022483</name>
</gene>
<evidence type="ECO:0000313" key="2">
    <source>
        <dbReference type="EMBL" id="KAK6912882.1"/>
    </source>
</evidence>
<sequence>MANSCFSLVNFYEGFLRRAFTSAGLSARSLEIDQHTTLHFWGPTLPKQHKQAPESSTKSMKKKPALILIHGFGPPPLWQWRPQVQCLSAFFDLYVPELVFFGGSTTSRSERSEVFQAEMVGRLMEKLGVERYSVMGTSYGGFVSYHMARLWPERVEKVVIASSGVNRTLKDGEELIKRAQIDKVEDLMLPHTPSQLRGLLRLVVFKRPTHLPDFFLRDFLHVRFLSFPPYLTPLDSPSSLFY</sequence>
<feature type="domain" description="AB hydrolase-1" evidence="1">
    <location>
        <begin position="64"/>
        <end position="166"/>
    </location>
</feature>
<dbReference type="Gene3D" id="3.40.50.1820">
    <property type="entry name" value="alpha/beta hydrolase"/>
    <property type="match status" value="1"/>
</dbReference>
<comment type="caution">
    <text evidence="2">The sequence shown here is derived from an EMBL/GenBank/DDBJ whole genome shotgun (WGS) entry which is preliminary data.</text>
</comment>
<organism evidence="2 3">
    <name type="scientific">Dillenia turbinata</name>
    <dbReference type="NCBI Taxonomy" id="194707"/>
    <lineage>
        <taxon>Eukaryota</taxon>
        <taxon>Viridiplantae</taxon>
        <taxon>Streptophyta</taxon>
        <taxon>Embryophyta</taxon>
        <taxon>Tracheophyta</taxon>
        <taxon>Spermatophyta</taxon>
        <taxon>Magnoliopsida</taxon>
        <taxon>eudicotyledons</taxon>
        <taxon>Gunneridae</taxon>
        <taxon>Pentapetalae</taxon>
        <taxon>Dilleniales</taxon>
        <taxon>Dilleniaceae</taxon>
        <taxon>Dillenia</taxon>
    </lineage>
</organism>
<dbReference type="SUPFAM" id="SSF53474">
    <property type="entry name" value="alpha/beta-Hydrolases"/>
    <property type="match status" value="1"/>
</dbReference>